<evidence type="ECO:0000256" key="2">
    <source>
        <dbReference type="ARBA" id="ARBA00022759"/>
    </source>
</evidence>
<keyword evidence="4" id="KW-1133">Transmembrane helix</keyword>
<dbReference type="AlphaFoldDB" id="A0A3B1AXZ9"/>
<organism evidence="6">
    <name type="scientific">hydrothermal vent metagenome</name>
    <dbReference type="NCBI Taxonomy" id="652676"/>
    <lineage>
        <taxon>unclassified sequences</taxon>
        <taxon>metagenomes</taxon>
        <taxon>ecological metagenomes</taxon>
    </lineage>
</organism>
<evidence type="ECO:0000256" key="3">
    <source>
        <dbReference type="ARBA" id="ARBA00022801"/>
    </source>
</evidence>
<dbReference type="InterPro" id="IPR035437">
    <property type="entry name" value="SNase_OB-fold_sf"/>
</dbReference>
<evidence type="ECO:0000256" key="4">
    <source>
        <dbReference type="SAM" id="Phobius"/>
    </source>
</evidence>
<dbReference type="PANTHER" id="PTHR12302:SF3">
    <property type="entry name" value="SERINE_THREONINE-PROTEIN KINASE 31"/>
    <property type="match status" value="1"/>
</dbReference>
<keyword evidence="4" id="KW-0472">Membrane</keyword>
<dbReference type="InterPro" id="IPR002071">
    <property type="entry name" value="Thermonucl_AS"/>
</dbReference>
<keyword evidence="4" id="KW-0812">Transmembrane</keyword>
<dbReference type="EMBL" id="UOFV01000362">
    <property type="protein sequence ID" value="VAX02990.1"/>
    <property type="molecule type" value="Genomic_DNA"/>
</dbReference>
<dbReference type="PANTHER" id="PTHR12302">
    <property type="entry name" value="EBNA2 BINDING PROTEIN P100"/>
    <property type="match status" value="1"/>
</dbReference>
<dbReference type="SMART" id="SM00318">
    <property type="entry name" value="SNc"/>
    <property type="match status" value="1"/>
</dbReference>
<dbReference type="GO" id="GO:0004519">
    <property type="term" value="F:endonuclease activity"/>
    <property type="evidence" value="ECO:0007669"/>
    <property type="project" value="UniProtKB-KW"/>
</dbReference>
<name>A0A3B1AXZ9_9ZZZZ</name>
<dbReference type="PROSITE" id="PS50830">
    <property type="entry name" value="TNASE_3"/>
    <property type="match status" value="1"/>
</dbReference>
<evidence type="ECO:0000313" key="6">
    <source>
        <dbReference type="EMBL" id="VAX02990.1"/>
    </source>
</evidence>
<accession>A0A3B1AXZ9</accession>
<protein>
    <recommendedName>
        <fullName evidence="5">TNase-like domain-containing protein</fullName>
    </recommendedName>
</protein>
<sequence>MLIRAYRNTVQACNFCCSNGKWHSTTTNSAITNSSIEKTSKKRASSQDALFVCLLFCFIIAGSPTLAAQTEQTNCAVGTVAETVAVSQVVDGDTLRLRDGRLVRLIGINTPEIGREGRPSEPLAKAARKALQTLLGKTTTVGLRFDREKQDRYGRLLAHVYLSDGTNIEVALLTAGLAAQIVVPPNVMQLECYQTAENNARKTGKGVWQNIYRPVPVKEVSHNARGFRIIRGRVLQVGESRRSVWLNFQPRPSEGPREGVAVRIARTDLEWFGDRQLHSLRGKNIIVRGWLSPYKKQLVMRLRHPASMEIVP</sequence>
<evidence type="ECO:0000256" key="1">
    <source>
        <dbReference type="ARBA" id="ARBA00022722"/>
    </source>
</evidence>
<dbReference type="GO" id="GO:0003676">
    <property type="term" value="F:nucleic acid binding"/>
    <property type="evidence" value="ECO:0007669"/>
    <property type="project" value="InterPro"/>
</dbReference>
<dbReference type="Gene3D" id="2.40.50.90">
    <property type="match status" value="1"/>
</dbReference>
<dbReference type="SUPFAM" id="SSF50199">
    <property type="entry name" value="Staphylococcal nuclease"/>
    <property type="match status" value="1"/>
</dbReference>
<feature type="transmembrane region" description="Helical" evidence="4">
    <location>
        <begin position="49"/>
        <end position="67"/>
    </location>
</feature>
<gene>
    <name evidence="6" type="ORF">MNBD_GAMMA19-1189</name>
</gene>
<feature type="domain" description="TNase-like" evidence="5">
    <location>
        <begin position="80"/>
        <end position="210"/>
    </location>
</feature>
<keyword evidence="1" id="KW-0540">Nuclease</keyword>
<dbReference type="Pfam" id="PF00565">
    <property type="entry name" value="SNase"/>
    <property type="match status" value="1"/>
</dbReference>
<proteinExistence type="predicted"/>
<reference evidence="6" key="1">
    <citation type="submission" date="2018-06" db="EMBL/GenBank/DDBJ databases">
        <authorList>
            <person name="Zhirakovskaya E."/>
        </authorList>
    </citation>
    <scope>NUCLEOTIDE SEQUENCE</scope>
</reference>
<keyword evidence="3" id="KW-0378">Hydrolase</keyword>
<dbReference type="PROSITE" id="PS01284">
    <property type="entry name" value="TNASE_2"/>
    <property type="match status" value="1"/>
</dbReference>
<evidence type="ECO:0000259" key="5">
    <source>
        <dbReference type="PROSITE" id="PS50830"/>
    </source>
</evidence>
<dbReference type="GO" id="GO:0016787">
    <property type="term" value="F:hydrolase activity"/>
    <property type="evidence" value="ECO:0007669"/>
    <property type="project" value="UniProtKB-KW"/>
</dbReference>
<keyword evidence="2" id="KW-0255">Endonuclease</keyword>
<dbReference type="InterPro" id="IPR016071">
    <property type="entry name" value="Staphylococal_nuclease_OB-fold"/>
</dbReference>